<accession>A0ABU6QDD7</accession>
<keyword evidence="3" id="KW-1185">Reference proteome</keyword>
<feature type="region of interest" description="Disordered" evidence="1">
    <location>
        <begin position="1"/>
        <end position="25"/>
    </location>
</feature>
<protein>
    <submittedName>
        <fullName evidence="2">Uncharacterized protein</fullName>
    </submittedName>
</protein>
<evidence type="ECO:0000256" key="1">
    <source>
        <dbReference type="SAM" id="MobiDB-lite"/>
    </source>
</evidence>
<organism evidence="2 3">
    <name type="scientific">Stylosanthes scabra</name>
    <dbReference type="NCBI Taxonomy" id="79078"/>
    <lineage>
        <taxon>Eukaryota</taxon>
        <taxon>Viridiplantae</taxon>
        <taxon>Streptophyta</taxon>
        <taxon>Embryophyta</taxon>
        <taxon>Tracheophyta</taxon>
        <taxon>Spermatophyta</taxon>
        <taxon>Magnoliopsida</taxon>
        <taxon>eudicotyledons</taxon>
        <taxon>Gunneridae</taxon>
        <taxon>Pentapetalae</taxon>
        <taxon>rosids</taxon>
        <taxon>fabids</taxon>
        <taxon>Fabales</taxon>
        <taxon>Fabaceae</taxon>
        <taxon>Papilionoideae</taxon>
        <taxon>50 kb inversion clade</taxon>
        <taxon>dalbergioids sensu lato</taxon>
        <taxon>Dalbergieae</taxon>
        <taxon>Pterocarpus clade</taxon>
        <taxon>Stylosanthes</taxon>
    </lineage>
</organism>
<evidence type="ECO:0000313" key="3">
    <source>
        <dbReference type="Proteomes" id="UP001341840"/>
    </source>
</evidence>
<dbReference type="EMBL" id="JASCZI010000185">
    <property type="protein sequence ID" value="MED6109818.1"/>
    <property type="molecule type" value="Genomic_DNA"/>
</dbReference>
<comment type="caution">
    <text evidence="2">The sequence shown here is derived from an EMBL/GenBank/DDBJ whole genome shotgun (WGS) entry which is preliminary data.</text>
</comment>
<evidence type="ECO:0000313" key="2">
    <source>
        <dbReference type="EMBL" id="MED6109818.1"/>
    </source>
</evidence>
<reference evidence="2 3" key="1">
    <citation type="journal article" date="2023" name="Plants (Basel)">
        <title>Bridging the Gap: Combining Genomics and Transcriptomics Approaches to Understand Stylosanthes scabra, an Orphan Legume from the Brazilian Caatinga.</title>
        <authorList>
            <person name="Ferreira-Neto J.R.C."/>
            <person name="da Silva M.D."/>
            <person name="Binneck E."/>
            <person name="de Melo N.F."/>
            <person name="da Silva R.H."/>
            <person name="de Melo A.L.T.M."/>
            <person name="Pandolfi V."/>
            <person name="Bustamante F.O."/>
            <person name="Brasileiro-Vidal A.C."/>
            <person name="Benko-Iseppon A.M."/>
        </authorList>
    </citation>
    <scope>NUCLEOTIDE SEQUENCE [LARGE SCALE GENOMIC DNA]</scope>
    <source>
        <tissue evidence="2">Leaves</tissue>
    </source>
</reference>
<name>A0ABU6QDD7_9FABA</name>
<feature type="compositionally biased region" description="Basic and acidic residues" evidence="1">
    <location>
        <begin position="8"/>
        <end position="17"/>
    </location>
</feature>
<feature type="compositionally biased region" description="Low complexity" evidence="1">
    <location>
        <begin position="65"/>
        <end position="89"/>
    </location>
</feature>
<gene>
    <name evidence="2" type="ORF">PIB30_037126</name>
</gene>
<proteinExistence type="predicted"/>
<sequence length="114" mass="12315">MVEIQESGDLREHRRSEGTLTGGGFRRLTMEIEQTAAEQGLPAAISSKTAAATRVIEHHQHHHVPLSLSRSRSLSPSFTATAAETTSKTATERPTGTEFHLPPLSMASPATSKR</sequence>
<dbReference type="Proteomes" id="UP001341840">
    <property type="component" value="Unassembled WGS sequence"/>
</dbReference>
<feature type="region of interest" description="Disordered" evidence="1">
    <location>
        <begin position="57"/>
        <end position="114"/>
    </location>
</feature>